<reference evidence="1 2" key="1">
    <citation type="journal article" date="2010" name="Stand. Genomic Sci.">
        <title>Non-contiguous finished genome sequence of Aminomonas paucivorans type strain (GLU-3).</title>
        <authorList>
            <person name="Pitluck S."/>
            <person name="Yasawong M."/>
            <person name="Held B."/>
            <person name="Lapidus A."/>
            <person name="Nolan M."/>
            <person name="Copeland A."/>
            <person name="Lucas S."/>
            <person name="Del Rio T.G."/>
            <person name="Tice H."/>
            <person name="Cheng J.F."/>
            <person name="Chertkov O."/>
            <person name="Goodwin L."/>
            <person name="Tapia R."/>
            <person name="Han C."/>
            <person name="Liolios K."/>
            <person name="Ivanova N."/>
            <person name="Mavromatis K."/>
            <person name="Ovchinnikova G."/>
            <person name="Pati A."/>
            <person name="Chen A."/>
            <person name="Palaniappan K."/>
            <person name="Land M."/>
            <person name="Hauser L."/>
            <person name="Chang Y.J."/>
            <person name="Jeffries C.D."/>
            <person name="Pukall R."/>
            <person name="Spring S."/>
            <person name="Rohde M."/>
            <person name="Sikorski J."/>
            <person name="Goker M."/>
            <person name="Woyke T."/>
            <person name="Bristow J."/>
            <person name="Eisen J.A."/>
            <person name="Markowitz V."/>
            <person name="Hugenholtz P."/>
            <person name="Kyrpides N.C."/>
            <person name="Klenk H.P."/>
        </authorList>
    </citation>
    <scope>NUCLEOTIDE SEQUENCE [LARGE SCALE GENOMIC DNA]</scope>
    <source>
        <strain evidence="1 2">DSM 12260</strain>
    </source>
</reference>
<evidence type="ECO:0000313" key="1">
    <source>
        <dbReference type="EMBL" id="EFQ23791.1"/>
    </source>
</evidence>
<dbReference type="AlphaFoldDB" id="E3CZK7"/>
<dbReference type="InterPro" id="IPR029064">
    <property type="entry name" value="Ribosomal_eL30-like_sf"/>
</dbReference>
<sequence length="120" mass="13101">MEGGPKREERILGCLGILRRMGALVPGQDRVERALRSSGKWLVLFAEDTNGAVLRRLGALAARQGATIRPLKGIDRRLLGERLGLRPVQVLALPADEPLAERLSGWCDEGSDVHEQNQGV</sequence>
<gene>
    <name evidence="1" type="ORF">Apau_1370</name>
</gene>
<proteinExistence type="predicted"/>
<dbReference type="SUPFAM" id="SSF55315">
    <property type="entry name" value="L30e-like"/>
    <property type="match status" value="1"/>
</dbReference>
<organism evidence="1 2">
    <name type="scientific">Aminomonas paucivorans DSM 12260</name>
    <dbReference type="NCBI Taxonomy" id="584708"/>
    <lineage>
        <taxon>Bacteria</taxon>
        <taxon>Thermotogati</taxon>
        <taxon>Synergistota</taxon>
        <taxon>Synergistia</taxon>
        <taxon>Synergistales</taxon>
        <taxon>Synergistaceae</taxon>
        <taxon>Aminomonas</taxon>
    </lineage>
</organism>
<dbReference type="STRING" id="584708.Apau_1370"/>
<dbReference type="Proteomes" id="UP000005096">
    <property type="component" value="Chromosome"/>
</dbReference>
<evidence type="ECO:0000313" key="2">
    <source>
        <dbReference type="Proteomes" id="UP000005096"/>
    </source>
</evidence>
<dbReference type="HOGENOM" id="CLU_2044762_0_0_0"/>
<keyword evidence="2" id="KW-1185">Reference proteome</keyword>
<dbReference type="EMBL" id="CM001022">
    <property type="protein sequence ID" value="EFQ23791.1"/>
    <property type="molecule type" value="Genomic_DNA"/>
</dbReference>
<dbReference type="PaxDb" id="584708-Apau_1370"/>
<name>E3CZK7_9BACT</name>
<evidence type="ECO:0008006" key="3">
    <source>
        <dbReference type="Google" id="ProtNLM"/>
    </source>
</evidence>
<accession>E3CZK7</accession>
<dbReference type="Gene3D" id="3.30.1330.30">
    <property type="match status" value="1"/>
</dbReference>
<protein>
    <recommendedName>
        <fullName evidence="3">Ribosomal protein L7Ae/L30e/S12e/Gadd45</fullName>
    </recommendedName>
</protein>